<gene>
    <name evidence="1" type="ORF">GURKE_01790</name>
</gene>
<dbReference type="InterPro" id="IPR023214">
    <property type="entry name" value="HAD_sf"/>
</dbReference>
<protein>
    <submittedName>
        <fullName evidence="1">5'(3')-deoxyribonucleotidase</fullName>
    </submittedName>
</protein>
<dbReference type="SUPFAM" id="SSF56784">
    <property type="entry name" value="HAD-like"/>
    <property type="match status" value="1"/>
</dbReference>
<organism evidence="1 2">
    <name type="scientific">Brevundimonas phage vB_BpoS-Gurke</name>
    <dbReference type="NCBI Taxonomy" id="2948599"/>
    <lineage>
        <taxon>Viruses</taxon>
        <taxon>Duplodnaviria</taxon>
        <taxon>Heunggongvirae</taxon>
        <taxon>Uroviricota</taxon>
        <taxon>Caudoviricetes</taxon>
        <taxon>Jeanschmidtviridae</taxon>
        <taxon>Kikimoravirus</taxon>
        <taxon>Kikimoravirus gurke</taxon>
    </lineage>
</organism>
<dbReference type="InterPro" id="IPR036412">
    <property type="entry name" value="HAD-like_sf"/>
</dbReference>
<accession>A0A9E7N3J0</accession>
<dbReference type="Gene3D" id="3.40.50.1000">
    <property type="entry name" value="HAD superfamily/HAD-like"/>
    <property type="match status" value="1"/>
</dbReference>
<dbReference type="Proteomes" id="UP001055634">
    <property type="component" value="Segment"/>
</dbReference>
<name>A0A9E7N3J0_9CAUD</name>
<sequence>MNILVVYLDLDGVMADYDAGIAALGYHVDPSIKHDLNRSGTHHPLKREMYERIQGTQFYRNLPLLPGAVELYLEARDLAGGADPIILTAAPKFGATEDDFHLNPHWLGAAYHKRAWVETTLRRTALEEAGARRFEFISAEYRQPIADELFICTTSARKAQFMHRRPGKRQVLVDDRIANVTAWAEAGGIGILHRDAETSIAALRRVAQWDGVAALEGFEPIYDVTRAGVTVGRLFTGA</sequence>
<proteinExistence type="predicted"/>
<evidence type="ECO:0000313" key="1">
    <source>
        <dbReference type="EMBL" id="UTC28210.1"/>
    </source>
</evidence>
<evidence type="ECO:0000313" key="2">
    <source>
        <dbReference type="Proteomes" id="UP001055634"/>
    </source>
</evidence>
<dbReference type="EMBL" id="ON529850">
    <property type="protein sequence ID" value="UTC28210.1"/>
    <property type="molecule type" value="Genomic_DNA"/>
</dbReference>
<reference evidence="1" key="1">
    <citation type="submission" date="2022-04" db="EMBL/GenBank/DDBJ databases">
        <authorList>
            <person name="Friedrich I."/>
            <person name="Schneider D."/>
            <person name="Poehlein A."/>
            <person name="Hertel R."/>
            <person name="Daniel R."/>
        </authorList>
    </citation>
    <scope>NUCLEOTIDE SEQUENCE</scope>
</reference>
<keyword evidence="2" id="KW-1185">Reference proteome</keyword>